<name>A0ABV5CPF2_9ACTN</name>
<accession>A0ABV5CPF2</accession>
<keyword evidence="2" id="KW-1185">Reference proteome</keyword>
<dbReference type="RefSeq" id="WP_375734209.1">
    <property type="nucleotide sequence ID" value="NZ_JBCGDC010000027.1"/>
</dbReference>
<gene>
    <name evidence="1" type="ORF">AAFH96_12295</name>
</gene>
<dbReference type="Proteomes" id="UP001582793">
    <property type="component" value="Unassembled WGS sequence"/>
</dbReference>
<reference evidence="1 2" key="1">
    <citation type="submission" date="2024-04" db="EMBL/GenBank/DDBJ databases">
        <title>Polymorphospora sp. isolated from Baiyangdian Lake in Xiong'an New Area.</title>
        <authorList>
            <person name="Zhang X."/>
            <person name="Liu J."/>
        </authorList>
    </citation>
    <scope>NUCLEOTIDE SEQUENCE [LARGE SCALE GENOMIC DNA]</scope>
    <source>
        <strain evidence="1 2">2-325</strain>
    </source>
</reference>
<sequence>MDGNEHEKRIGTGYPTTQLAKAFATSTGHEDADTRQRADERLHRWESVLRGMLNGVLTIGSRTPVAGRPAWVTPEVVRGGFATGKAMAGGPLLPHETALADRTGRPAQRRALFAHHLTEAGLADLVASLRAGTYLVDVPEEAALPVVAWLLGAGDREVALALLDEIGPYADRLRFAPVPRDVPAPDPAVVWRETAGEVRANLARRRPDERIEAMREALTVWNPFADRLLALWLDTVVDGRVAVRFDDRWRDRATTLLDHYERLATVHRRCGKHRRKKENLAILRAAVQDMVYGAGLTPRSRGLLQHAVDSMLRRRGRPGSPEHTALRTRQAVTGTAPTHHAFARLVGDRLADLSPDVGITDVAARTAPVRAGEQGAPAGAAVPEPIRRVVARGRAGTVEELVAAGVVPSAEVLARLVPRIAAAVTGAAYPDETLRVLVAATHHAFGNRRSLLLRNLEHQVRFDELPWVRAIAGHRHTTDGTRDDAGAALRRLGQLTLDSFPATVLPNPMVRQLAGLAREAGLGLPWVEELAADIFEGTFSGKFLTAAKVAGELLAGTLYERYYGIDYAALARIDDVDRRGRHAAATSPAFDALCLARAGTGGRCSVAANGMVIEQAQILTTHNLATLVTVGVSPAAGWPDLARRTFATAATLTARIQHNPRPLPTVKDTAYAWRQMLFHLSMPGVDPTAAVGLLWDDLDRQPPYVRDRLGPALDGLGHVVAGGGFGPDGTAGSGRRLLGWAVGRHWLG</sequence>
<protein>
    <submittedName>
        <fullName evidence="1">Uncharacterized protein</fullName>
    </submittedName>
</protein>
<evidence type="ECO:0000313" key="2">
    <source>
        <dbReference type="Proteomes" id="UP001582793"/>
    </source>
</evidence>
<evidence type="ECO:0000313" key="1">
    <source>
        <dbReference type="EMBL" id="MFB6393878.1"/>
    </source>
</evidence>
<comment type="caution">
    <text evidence="1">The sequence shown here is derived from an EMBL/GenBank/DDBJ whole genome shotgun (WGS) entry which is preliminary data.</text>
</comment>
<proteinExistence type="predicted"/>
<organism evidence="1 2">
    <name type="scientific">Polymorphospora lycopeni</name>
    <dbReference type="NCBI Taxonomy" id="3140240"/>
    <lineage>
        <taxon>Bacteria</taxon>
        <taxon>Bacillati</taxon>
        <taxon>Actinomycetota</taxon>
        <taxon>Actinomycetes</taxon>
        <taxon>Micromonosporales</taxon>
        <taxon>Micromonosporaceae</taxon>
        <taxon>Polymorphospora</taxon>
    </lineage>
</organism>
<dbReference type="EMBL" id="JBCGDC010000027">
    <property type="protein sequence ID" value="MFB6393878.1"/>
    <property type="molecule type" value="Genomic_DNA"/>
</dbReference>